<dbReference type="RefSeq" id="WP_106136414.1">
    <property type="nucleotide sequence ID" value="NZ_PVTE01000002.1"/>
</dbReference>
<sequence>MPIDTEHAGQPSVVRRILFIALAVLALLTVYQVYKSRSGYQLQVIRTSTGWGYDVLNQGRLILHQPTIPGAAGDRGFANEIQARQVGERVISKLKEGKGLPTITPDELRDMNISIP</sequence>
<keyword evidence="1" id="KW-1133">Transmembrane helix</keyword>
<name>A0A2T0TIY9_9BACT</name>
<dbReference type="OrthoDB" id="674043at2"/>
<dbReference type="InterPro" id="IPR032593">
    <property type="entry name" value="DUF4907"/>
</dbReference>
<evidence type="ECO:0000313" key="2">
    <source>
        <dbReference type="EMBL" id="PRY45571.1"/>
    </source>
</evidence>
<keyword evidence="1" id="KW-0472">Membrane</keyword>
<accession>A0A2T0TIY9</accession>
<comment type="caution">
    <text evidence="2">The sequence shown here is derived from an EMBL/GenBank/DDBJ whole genome shotgun (WGS) entry which is preliminary data.</text>
</comment>
<keyword evidence="3" id="KW-1185">Reference proteome</keyword>
<evidence type="ECO:0000256" key="1">
    <source>
        <dbReference type="SAM" id="Phobius"/>
    </source>
</evidence>
<evidence type="ECO:0000313" key="3">
    <source>
        <dbReference type="Proteomes" id="UP000238375"/>
    </source>
</evidence>
<reference evidence="2 3" key="1">
    <citation type="submission" date="2018-03" db="EMBL/GenBank/DDBJ databases">
        <title>Genomic Encyclopedia of Archaeal and Bacterial Type Strains, Phase II (KMG-II): from individual species to whole genera.</title>
        <authorList>
            <person name="Goeker M."/>
        </authorList>
    </citation>
    <scope>NUCLEOTIDE SEQUENCE [LARGE SCALE GENOMIC DNA]</scope>
    <source>
        <strain evidence="2 3">DSM 28354</strain>
    </source>
</reference>
<organism evidence="2 3">
    <name type="scientific">Spirosoma oryzae</name>
    <dbReference type="NCBI Taxonomy" id="1469603"/>
    <lineage>
        <taxon>Bacteria</taxon>
        <taxon>Pseudomonadati</taxon>
        <taxon>Bacteroidota</taxon>
        <taxon>Cytophagia</taxon>
        <taxon>Cytophagales</taxon>
        <taxon>Cytophagaceae</taxon>
        <taxon>Spirosoma</taxon>
    </lineage>
</organism>
<dbReference type="EMBL" id="PVTE01000002">
    <property type="protein sequence ID" value="PRY45571.1"/>
    <property type="molecule type" value="Genomic_DNA"/>
</dbReference>
<dbReference type="Pfam" id="PF16250">
    <property type="entry name" value="DUF4907"/>
    <property type="match status" value="1"/>
</dbReference>
<keyword evidence="1" id="KW-0812">Transmembrane</keyword>
<protein>
    <submittedName>
        <fullName evidence="2">Uncharacterized protein DUF4907</fullName>
    </submittedName>
</protein>
<feature type="transmembrane region" description="Helical" evidence="1">
    <location>
        <begin position="17"/>
        <end position="34"/>
    </location>
</feature>
<dbReference type="Proteomes" id="UP000238375">
    <property type="component" value="Unassembled WGS sequence"/>
</dbReference>
<proteinExistence type="predicted"/>
<dbReference type="AlphaFoldDB" id="A0A2T0TIY9"/>
<gene>
    <name evidence="2" type="ORF">CLV58_102320</name>
</gene>